<feature type="non-terminal residue" evidence="1">
    <location>
        <position position="87"/>
    </location>
</feature>
<comment type="caution">
    <text evidence="1">The sequence shown here is derived from an EMBL/GenBank/DDBJ whole genome shotgun (WGS) entry which is preliminary data.</text>
</comment>
<proteinExistence type="predicted"/>
<organism evidence="1 2">
    <name type="scientific">Haematococcus lacustris</name>
    <name type="common">Green alga</name>
    <name type="synonym">Haematococcus pluvialis</name>
    <dbReference type="NCBI Taxonomy" id="44745"/>
    <lineage>
        <taxon>Eukaryota</taxon>
        <taxon>Viridiplantae</taxon>
        <taxon>Chlorophyta</taxon>
        <taxon>core chlorophytes</taxon>
        <taxon>Chlorophyceae</taxon>
        <taxon>CS clade</taxon>
        <taxon>Chlamydomonadales</taxon>
        <taxon>Haematococcaceae</taxon>
        <taxon>Haematococcus</taxon>
    </lineage>
</organism>
<protein>
    <submittedName>
        <fullName evidence="1">Uncharacterized protein</fullName>
    </submittedName>
</protein>
<evidence type="ECO:0000313" key="2">
    <source>
        <dbReference type="Proteomes" id="UP000485058"/>
    </source>
</evidence>
<accession>A0A699Z4A0</accession>
<feature type="non-terminal residue" evidence="1">
    <location>
        <position position="1"/>
    </location>
</feature>
<dbReference type="AlphaFoldDB" id="A0A699Z4A0"/>
<sequence length="87" mass="10041">EWWKLLRAVIKLLKPICDFTHKLEADYPYPSQLLPIWHTLLKGAEEWVQGAEELTLERAKMLIYIKANAGLGARHNTEAQLLARMGE</sequence>
<dbReference type="EMBL" id="BLLF01000687">
    <property type="protein sequence ID" value="GFH14106.1"/>
    <property type="molecule type" value="Genomic_DNA"/>
</dbReference>
<evidence type="ECO:0000313" key="1">
    <source>
        <dbReference type="EMBL" id="GFH14106.1"/>
    </source>
</evidence>
<dbReference type="Proteomes" id="UP000485058">
    <property type="component" value="Unassembled WGS sequence"/>
</dbReference>
<name>A0A699Z4A0_HAELA</name>
<keyword evidence="2" id="KW-1185">Reference proteome</keyword>
<reference evidence="1 2" key="1">
    <citation type="submission" date="2020-02" db="EMBL/GenBank/DDBJ databases">
        <title>Draft genome sequence of Haematococcus lacustris strain NIES-144.</title>
        <authorList>
            <person name="Morimoto D."/>
            <person name="Nakagawa S."/>
            <person name="Yoshida T."/>
            <person name="Sawayama S."/>
        </authorList>
    </citation>
    <scope>NUCLEOTIDE SEQUENCE [LARGE SCALE GENOMIC DNA]</scope>
    <source>
        <strain evidence="1 2">NIES-144</strain>
    </source>
</reference>
<gene>
    <name evidence="1" type="ORF">HaLaN_10097</name>
</gene>